<feature type="compositionally biased region" description="Basic residues" evidence="1">
    <location>
        <begin position="288"/>
        <end position="304"/>
    </location>
</feature>
<name>A0A6A5R0A1_AMPQU</name>
<proteinExistence type="predicted"/>
<reference evidence="2" key="1">
    <citation type="journal article" date="2020" name="Stud. Mycol.">
        <title>101 Dothideomycetes genomes: a test case for predicting lifestyles and emergence of pathogens.</title>
        <authorList>
            <person name="Haridas S."/>
            <person name="Albert R."/>
            <person name="Binder M."/>
            <person name="Bloem J."/>
            <person name="Labutti K."/>
            <person name="Salamov A."/>
            <person name="Andreopoulos B."/>
            <person name="Baker S."/>
            <person name="Barry K."/>
            <person name="Bills G."/>
            <person name="Bluhm B."/>
            <person name="Cannon C."/>
            <person name="Castanera R."/>
            <person name="Culley D."/>
            <person name="Daum C."/>
            <person name="Ezra D."/>
            <person name="Gonzalez J."/>
            <person name="Henrissat B."/>
            <person name="Kuo A."/>
            <person name="Liang C."/>
            <person name="Lipzen A."/>
            <person name="Lutzoni F."/>
            <person name="Magnuson J."/>
            <person name="Mondo S."/>
            <person name="Nolan M."/>
            <person name="Ohm R."/>
            <person name="Pangilinan J."/>
            <person name="Park H.-J."/>
            <person name="Ramirez L."/>
            <person name="Alfaro M."/>
            <person name="Sun H."/>
            <person name="Tritt A."/>
            <person name="Yoshinaga Y."/>
            <person name="Zwiers L.-H."/>
            <person name="Turgeon B."/>
            <person name="Goodwin S."/>
            <person name="Spatafora J."/>
            <person name="Crous P."/>
            <person name="Grigoriev I."/>
        </authorList>
    </citation>
    <scope>NUCLEOTIDE SEQUENCE</scope>
    <source>
        <strain evidence="2">HMLAC05119</strain>
    </source>
</reference>
<sequence>MHDVFGRNLLHASTRYCRPDVYRLLLHHGLKPGHLDSWILHISIRSTYSSGGNVRQIDMLRLLLVHQPEVFEHFYFAFRLVPTLLRSRDCIEWLWHNVTCILPNEEVIALRSCLLQMVVRNICVPIYLLRDERVIERIERFLEIKMKEHYLCIRGHFMESLFADTNSSLESSEIGSRFIDLLSRLGFDVEAFMRSELDRYHNISGYFPWGMIFDHRKKIIFEPADKGGWLLRWEWVLDSCLPGYLVVSEHIALGPDICWPTDWPFDIGEHKFYYSDDEHDQQFERRMNNKARKQRAKAKRKRGTRVPGAWV</sequence>
<dbReference type="Proteomes" id="UP000800096">
    <property type="component" value="Unassembled WGS sequence"/>
</dbReference>
<gene>
    <name evidence="2" type="ORF">BDU57DRAFT_37565</name>
</gene>
<evidence type="ECO:0008006" key="4">
    <source>
        <dbReference type="Google" id="ProtNLM"/>
    </source>
</evidence>
<evidence type="ECO:0000313" key="2">
    <source>
        <dbReference type="EMBL" id="KAF1921102.1"/>
    </source>
</evidence>
<dbReference type="EMBL" id="ML979132">
    <property type="protein sequence ID" value="KAF1921102.1"/>
    <property type="molecule type" value="Genomic_DNA"/>
</dbReference>
<evidence type="ECO:0000313" key="3">
    <source>
        <dbReference type="Proteomes" id="UP000800096"/>
    </source>
</evidence>
<evidence type="ECO:0000256" key="1">
    <source>
        <dbReference type="SAM" id="MobiDB-lite"/>
    </source>
</evidence>
<organism evidence="2 3">
    <name type="scientific">Ampelomyces quisqualis</name>
    <name type="common">Powdery mildew agent</name>
    <dbReference type="NCBI Taxonomy" id="50730"/>
    <lineage>
        <taxon>Eukaryota</taxon>
        <taxon>Fungi</taxon>
        <taxon>Dikarya</taxon>
        <taxon>Ascomycota</taxon>
        <taxon>Pezizomycotina</taxon>
        <taxon>Dothideomycetes</taxon>
        <taxon>Pleosporomycetidae</taxon>
        <taxon>Pleosporales</taxon>
        <taxon>Pleosporineae</taxon>
        <taxon>Phaeosphaeriaceae</taxon>
        <taxon>Ampelomyces</taxon>
    </lineage>
</organism>
<accession>A0A6A5R0A1</accession>
<dbReference type="OrthoDB" id="3200163at2759"/>
<protein>
    <recommendedName>
        <fullName evidence="4">Ankyrin repeat-containing domain protein</fullName>
    </recommendedName>
</protein>
<dbReference type="AlphaFoldDB" id="A0A6A5R0A1"/>
<feature type="region of interest" description="Disordered" evidence="1">
    <location>
        <begin position="287"/>
        <end position="311"/>
    </location>
</feature>
<keyword evidence="3" id="KW-1185">Reference proteome</keyword>